<dbReference type="Proteomes" id="UP000485058">
    <property type="component" value="Unassembled WGS sequence"/>
</dbReference>
<comment type="caution">
    <text evidence="1">The sequence shown here is derived from an EMBL/GenBank/DDBJ whole genome shotgun (WGS) entry which is preliminary data.</text>
</comment>
<dbReference type="AlphaFoldDB" id="A0A699YTH2"/>
<evidence type="ECO:0000313" key="1">
    <source>
        <dbReference type="EMBL" id="GFH10266.1"/>
    </source>
</evidence>
<name>A0A699YTH2_HAELA</name>
<evidence type="ECO:0008006" key="3">
    <source>
        <dbReference type="Google" id="ProtNLM"/>
    </source>
</evidence>
<gene>
    <name evidence="1" type="ORF">HaLaN_05548</name>
</gene>
<sequence length="221" mass="23980">MRRCCCVQHVFGVTLHVTKISGIGEDMLFLGVVQALSSEPGMARVWVMLGSEAVVCVDPAFTDMSGFRSEELLGSQLEDWLLQPEPIALIFQGVRESEVAAARPKAQAQYIALGHHTIAQQNNPLRGLHRASLDQARAAAEAIGSTQQKWVLRNVLVRHHFADPLSCDITISPGAIGSYKFLVFNLRLLQPSLLLVADKHGRVAHVTEALASALGTTPKAI</sequence>
<organism evidence="1 2">
    <name type="scientific">Haematococcus lacustris</name>
    <name type="common">Green alga</name>
    <name type="synonym">Haematococcus pluvialis</name>
    <dbReference type="NCBI Taxonomy" id="44745"/>
    <lineage>
        <taxon>Eukaryota</taxon>
        <taxon>Viridiplantae</taxon>
        <taxon>Chlorophyta</taxon>
        <taxon>core chlorophytes</taxon>
        <taxon>Chlorophyceae</taxon>
        <taxon>CS clade</taxon>
        <taxon>Chlamydomonadales</taxon>
        <taxon>Haematococcaceae</taxon>
        <taxon>Haematococcus</taxon>
    </lineage>
</organism>
<feature type="non-terminal residue" evidence="1">
    <location>
        <position position="1"/>
    </location>
</feature>
<proteinExistence type="predicted"/>
<dbReference type="EMBL" id="BLLF01000301">
    <property type="protein sequence ID" value="GFH10266.1"/>
    <property type="molecule type" value="Genomic_DNA"/>
</dbReference>
<accession>A0A699YTH2</accession>
<keyword evidence="2" id="KW-1185">Reference proteome</keyword>
<feature type="non-terminal residue" evidence="1">
    <location>
        <position position="221"/>
    </location>
</feature>
<evidence type="ECO:0000313" key="2">
    <source>
        <dbReference type="Proteomes" id="UP000485058"/>
    </source>
</evidence>
<protein>
    <recommendedName>
        <fullName evidence="3">PAS domain-containing protein</fullName>
    </recommendedName>
</protein>
<reference evidence="1 2" key="1">
    <citation type="submission" date="2020-02" db="EMBL/GenBank/DDBJ databases">
        <title>Draft genome sequence of Haematococcus lacustris strain NIES-144.</title>
        <authorList>
            <person name="Morimoto D."/>
            <person name="Nakagawa S."/>
            <person name="Yoshida T."/>
            <person name="Sawayama S."/>
        </authorList>
    </citation>
    <scope>NUCLEOTIDE SEQUENCE [LARGE SCALE GENOMIC DNA]</scope>
    <source>
        <strain evidence="1 2">NIES-144</strain>
    </source>
</reference>